<keyword evidence="1" id="KW-0812">Transmembrane</keyword>
<dbReference type="AlphaFoldDB" id="A0A1Z4N2J8"/>
<reference evidence="2 3" key="1">
    <citation type="submission" date="2017-06" db="EMBL/GenBank/DDBJ databases">
        <title>Genome sequencing of cyanobaciteial culture collection at National Institute for Environmental Studies (NIES).</title>
        <authorList>
            <person name="Hirose Y."/>
            <person name="Shimura Y."/>
            <person name="Fujisawa T."/>
            <person name="Nakamura Y."/>
            <person name="Kawachi M."/>
        </authorList>
    </citation>
    <scope>NUCLEOTIDE SEQUENCE [LARGE SCALE GENOMIC DNA]</scope>
    <source>
        <strain evidence="2 3">NIES-37</strain>
    </source>
</reference>
<evidence type="ECO:0000256" key="1">
    <source>
        <dbReference type="SAM" id="Phobius"/>
    </source>
</evidence>
<dbReference type="Pfam" id="PF00805">
    <property type="entry name" value="Pentapeptide"/>
    <property type="match status" value="4"/>
</dbReference>
<feature type="transmembrane region" description="Helical" evidence="1">
    <location>
        <begin position="100"/>
        <end position="123"/>
    </location>
</feature>
<dbReference type="KEGG" id="ttq:NIES37_39180"/>
<protein>
    <submittedName>
        <fullName evidence="2">Pentapeptide repeat protein</fullName>
    </submittedName>
</protein>
<accession>A0A1Z4N2J8</accession>
<dbReference type="PANTHER" id="PTHR14136:SF17">
    <property type="entry name" value="BTB_POZ DOMAIN-CONTAINING PROTEIN KCTD9"/>
    <property type="match status" value="1"/>
</dbReference>
<dbReference type="Proteomes" id="UP000218785">
    <property type="component" value="Chromosome"/>
</dbReference>
<name>A0A1Z4N2J8_9CYAN</name>
<dbReference type="PANTHER" id="PTHR14136">
    <property type="entry name" value="BTB_POZ DOMAIN-CONTAINING PROTEIN KCTD9"/>
    <property type="match status" value="1"/>
</dbReference>
<gene>
    <name evidence="2" type="ORF">NIES37_39180</name>
</gene>
<evidence type="ECO:0000313" key="2">
    <source>
        <dbReference type="EMBL" id="BAY99935.1"/>
    </source>
</evidence>
<keyword evidence="1" id="KW-0472">Membrane</keyword>
<sequence>MAKIRHLEVFNRGVEEWNRWREKEPNTIPDLTGANFKHNNFAGIDFTKADLRDCDFRAKNLSKANFSKANICGCDFRNSNCQNADFSEVLAGQTFKQQAILVLMAGGVGLLGFGFGGVIARSLAVSRSLALSLFGASWAEFAGAILFKILNHEEIRKFTGTSFAGACLDRAKFIKAKLHKCDFSRASIVQVDWEYTQFEGDEISLKDQVSLENHFNFPNNMQLREIRLLCITRKGNNDISSFENLDLSRLNIANVNFENSILQGANLNSSILRNGNLRGADLSGISTKNTDFSGADFTGSCIEIHNISPDAIFNNVKCDYLYLVDKDKKERMPKDKNAMFKDGEFEEMLNSLSRIDDANATISPPTNVVNKIERFIMNDNRTINTGGGSYYESINTGGGSYIQGDYINMSQDLSQAAAQIQNLLEQLQKRGMTVDAAQEKVAQDLADEAQNTSTMKDKLVKWGQSLGDATVSDVVKGVVKLAIRSVGIPLP</sequence>
<organism evidence="2 3">
    <name type="scientific">Tolypothrix tenuis PCC 7101</name>
    <dbReference type="NCBI Taxonomy" id="231146"/>
    <lineage>
        <taxon>Bacteria</taxon>
        <taxon>Bacillati</taxon>
        <taxon>Cyanobacteriota</taxon>
        <taxon>Cyanophyceae</taxon>
        <taxon>Nostocales</taxon>
        <taxon>Tolypothrichaceae</taxon>
        <taxon>Tolypothrix</taxon>
    </lineage>
</organism>
<evidence type="ECO:0000313" key="3">
    <source>
        <dbReference type="Proteomes" id="UP000218785"/>
    </source>
</evidence>
<proteinExistence type="predicted"/>
<dbReference type="EMBL" id="AP018248">
    <property type="protein sequence ID" value="BAY99935.1"/>
    <property type="molecule type" value="Genomic_DNA"/>
</dbReference>
<keyword evidence="1" id="KW-1133">Transmembrane helix</keyword>
<dbReference type="InterPro" id="IPR051082">
    <property type="entry name" value="Pentapeptide-BTB/POZ_domain"/>
</dbReference>
<dbReference type="Gene3D" id="2.160.20.80">
    <property type="entry name" value="E3 ubiquitin-protein ligase SopA"/>
    <property type="match status" value="3"/>
</dbReference>
<dbReference type="InterPro" id="IPR001646">
    <property type="entry name" value="5peptide_repeat"/>
</dbReference>
<dbReference type="RefSeq" id="WP_096578448.1">
    <property type="nucleotide sequence ID" value="NZ_CAWNJS010000001.1"/>
</dbReference>
<dbReference type="SUPFAM" id="SSF141571">
    <property type="entry name" value="Pentapeptide repeat-like"/>
    <property type="match status" value="1"/>
</dbReference>
<keyword evidence="3" id="KW-1185">Reference proteome</keyword>